<evidence type="ECO:0000313" key="1">
    <source>
        <dbReference type="EMBL" id="CAF1352751.1"/>
    </source>
</evidence>
<evidence type="ECO:0000313" key="3">
    <source>
        <dbReference type="EMBL" id="CAF3887858.1"/>
    </source>
</evidence>
<dbReference type="EMBL" id="CAJNOU010002834">
    <property type="protein sequence ID" value="CAF1352751.1"/>
    <property type="molecule type" value="Genomic_DNA"/>
</dbReference>
<name>A0A819GWI2_9BILA</name>
<evidence type="ECO:0000313" key="4">
    <source>
        <dbReference type="Proteomes" id="UP000663874"/>
    </source>
</evidence>
<sequence length="232" mass="26705">MFQIECDSGTDIRQHSFYRTEEILLLAARQFKVVSCSNMGNGLHIIHLKETEPLFPLIELVPEAAKKVPEIHSITCLLTQEPTNSFTELGGKEQVTKNQQTTSSNSQKQLGCGGHACTTCDGSSFSTRNQITKVYLKKMIQIEEINFLIELCPQITYLNVGFLNNINTELVVRFVLMKVNIEHNHQLRLLCVHIRAIDNEMIEKLHKMIYFEQLLANYTIKRISDDMYLQWK</sequence>
<accession>A0A819GWI2</accession>
<dbReference type="Proteomes" id="UP000663874">
    <property type="component" value="Unassembled WGS sequence"/>
</dbReference>
<dbReference type="EMBL" id="CAJOBE010003559">
    <property type="protein sequence ID" value="CAF3887858.1"/>
    <property type="molecule type" value="Genomic_DNA"/>
</dbReference>
<reference evidence="3" key="1">
    <citation type="submission" date="2021-02" db="EMBL/GenBank/DDBJ databases">
        <authorList>
            <person name="Nowell W R."/>
        </authorList>
    </citation>
    <scope>NUCLEOTIDE SEQUENCE</scope>
</reference>
<dbReference type="Proteomes" id="UP000663823">
    <property type="component" value="Unassembled WGS sequence"/>
</dbReference>
<gene>
    <name evidence="3" type="ORF">FNK824_LOCUS19895</name>
    <name evidence="2" type="ORF">OTI717_LOCUS19563</name>
    <name evidence="1" type="ORF">SEV965_LOCUS28954</name>
</gene>
<organism evidence="3 4">
    <name type="scientific">Rotaria sordida</name>
    <dbReference type="NCBI Taxonomy" id="392033"/>
    <lineage>
        <taxon>Eukaryota</taxon>
        <taxon>Metazoa</taxon>
        <taxon>Spiralia</taxon>
        <taxon>Gnathifera</taxon>
        <taxon>Rotifera</taxon>
        <taxon>Eurotatoria</taxon>
        <taxon>Bdelloidea</taxon>
        <taxon>Philodinida</taxon>
        <taxon>Philodinidae</taxon>
        <taxon>Rotaria</taxon>
    </lineage>
</organism>
<proteinExistence type="predicted"/>
<protein>
    <submittedName>
        <fullName evidence="3">Uncharacterized protein</fullName>
    </submittedName>
</protein>
<dbReference type="AlphaFoldDB" id="A0A819GWI2"/>
<evidence type="ECO:0000313" key="2">
    <source>
        <dbReference type="EMBL" id="CAF3823606.1"/>
    </source>
</evidence>
<comment type="caution">
    <text evidence="3">The sequence shown here is derived from an EMBL/GenBank/DDBJ whole genome shotgun (WGS) entry which is preliminary data.</text>
</comment>
<dbReference type="Proteomes" id="UP000663889">
    <property type="component" value="Unassembled WGS sequence"/>
</dbReference>
<dbReference type="EMBL" id="CAJOAX010002868">
    <property type="protein sequence ID" value="CAF3823606.1"/>
    <property type="molecule type" value="Genomic_DNA"/>
</dbReference>